<keyword evidence="3" id="KW-0804">Transcription</keyword>
<dbReference type="EMBL" id="BASZ01000007">
    <property type="protein sequence ID" value="GAD50128.1"/>
    <property type="molecule type" value="Genomic_DNA"/>
</dbReference>
<evidence type="ECO:0000256" key="3">
    <source>
        <dbReference type="ARBA" id="ARBA00023163"/>
    </source>
</evidence>
<dbReference type="InterPro" id="IPR050109">
    <property type="entry name" value="HTH-type_TetR-like_transc_reg"/>
</dbReference>
<dbReference type="GO" id="GO:0000976">
    <property type="term" value="F:transcription cis-regulatory region binding"/>
    <property type="evidence" value="ECO:0007669"/>
    <property type="project" value="TreeGrafter"/>
</dbReference>
<dbReference type="GO" id="GO:0003700">
    <property type="term" value="F:DNA-binding transcription factor activity"/>
    <property type="evidence" value="ECO:0007669"/>
    <property type="project" value="TreeGrafter"/>
</dbReference>
<dbReference type="eggNOG" id="COG1309">
    <property type="taxonomic scope" value="Bacteria"/>
</dbReference>
<evidence type="ECO:0000259" key="6">
    <source>
        <dbReference type="PROSITE" id="PS50977"/>
    </source>
</evidence>
<dbReference type="PANTHER" id="PTHR30055:SF234">
    <property type="entry name" value="HTH-TYPE TRANSCRIPTIONAL REGULATOR BETI"/>
    <property type="match status" value="1"/>
</dbReference>
<dbReference type="InterPro" id="IPR001647">
    <property type="entry name" value="HTH_TetR"/>
</dbReference>
<keyword evidence="2 4" id="KW-0238">DNA-binding</keyword>
<keyword evidence="8" id="KW-1185">Reference proteome</keyword>
<evidence type="ECO:0000256" key="5">
    <source>
        <dbReference type="SAM" id="MobiDB-lite"/>
    </source>
</evidence>
<dbReference type="Proteomes" id="UP000016568">
    <property type="component" value="Unassembled WGS sequence"/>
</dbReference>
<feature type="DNA-binding region" description="H-T-H motif" evidence="4">
    <location>
        <begin position="72"/>
        <end position="91"/>
    </location>
</feature>
<dbReference type="AlphaFoldDB" id="U3A5V2"/>
<dbReference type="Pfam" id="PF00440">
    <property type="entry name" value="TetR_N"/>
    <property type="match status" value="1"/>
</dbReference>
<dbReference type="PRINTS" id="PR00455">
    <property type="entry name" value="HTHTETR"/>
</dbReference>
<dbReference type="Gene3D" id="1.10.357.10">
    <property type="entry name" value="Tetracycline Repressor, domain 2"/>
    <property type="match status" value="1"/>
</dbReference>
<evidence type="ECO:0000256" key="4">
    <source>
        <dbReference type="PROSITE-ProRule" id="PRU00335"/>
    </source>
</evidence>
<sequence>MPAHRSPSASLSFSKADAVAGAVREPPDPNTTAERRETATPTRQSLKSAQTRSRLIEATIQCLVERGYAGTTTPLVAKAAGLSRGAMLHHFENSATLIRATIVELHERRLRAFRRSSEASQHDPATMVSAYWRQVQRPAFIAFQELAMAARTDAELSQIMLPLQLEYRERFNAEAIMLFPEWHSAPDQFAHAMALSQTLIEGMATSLTTGALDETMVPALLKLLEDKIRAMRPDATSQERTAGYAQP</sequence>
<gene>
    <name evidence="7" type="ORF">NT2_07_01280</name>
</gene>
<organism evidence="7 8">
    <name type="scientific">Caenibius tardaugens NBRC 16725</name>
    <dbReference type="NCBI Taxonomy" id="1219035"/>
    <lineage>
        <taxon>Bacteria</taxon>
        <taxon>Pseudomonadati</taxon>
        <taxon>Pseudomonadota</taxon>
        <taxon>Alphaproteobacteria</taxon>
        <taxon>Sphingomonadales</taxon>
        <taxon>Erythrobacteraceae</taxon>
        <taxon>Caenibius</taxon>
    </lineage>
</organism>
<dbReference type="KEGG" id="ntd:EGO55_06125"/>
<feature type="domain" description="HTH tetR-type" evidence="6">
    <location>
        <begin position="49"/>
        <end position="109"/>
    </location>
</feature>
<dbReference type="OrthoDB" id="9816296at2"/>
<protein>
    <submittedName>
        <fullName evidence="7">Putative TetR family transcriptional regulator</fullName>
    </submittedName>
</protein>
<evidence type="ECO:0000313" key="8">
    <source>
        <dbReference type="Proteomes" id="UP000016568"/>
    </source>
</evidence>
<feature type="region of interest" description="Disordered" evidence="5">
    <location>
        <begin position="1"/>
        <end position="51"/>
    </location>
</feature>
<dbReference type="SUPFAM" id="SSF46689">
    <property type="entry name" value="Homeodomain-like"/>
    <property type="match status" value="1"/>
</dbReference>
<evidence type="ECO:0000256" key="2">
    <source>
        <dbReference type="ARBA" id="ARBA00023125"/>
    </source>
</evidence>
<dbReference type="PROSITE" id="PS50977">
    <property type="entry name" value="HTH_TETR_2"/>
    <property type="match status" value="1"/>
</dbReference>
<keyword evidence="1" id="KW-0805">Transcription regulation</keyword>
<proteinExistence type="predicted"/>
<comment type="caution">
    <text evidence="7">The sequence shown here is derived from an EMBL/GenBank/DDBJ whole genome shotgun (WGS) entry which is preliminary data.</text>
</comment>
<evidence type="ECO:0000256" key="1">
    <source>
        <dbReference type="ARBA" id="ARBA00023015"/>
    </source>
</evidence>
<dbReference type="PANTHER" id="PTHR30055">
    <property type="entry name" value="HTH-TYPE TRANSCRIPTIONAL REGULATOR RUTR"/>
    <property type="match status" value="1"/>
</dbReference>
<accession>U3A5V2</accession>
<evidence type="ECO:0000313" key="7">
    <source>
        <dbReference type="EMBL" id="GAD50128.1"/>
    </source>
</evidence>
<reference evidence="7 8" key="1">
    <citation type="submission" date="2013-09" db="EMBL/GenBank/DDBJ databases">
        <title>Whole genome shotgun sequence of Novosphingobium tardaugens NBRC 16725.</title>
        <authorList>
            <person name="Isaki S."/>
            <person name="Hosoyama A."/>
            <person name="Tsuchikane K."/>
            <person name="Katsumata H."/>
            <person name="Ando Y."/>
            <person name="Yamazaki S."/>
            <person name="Fujita N."/>
        </authorList>
    </citation>
    <scope>NUCLEOTIDE SEQUENCE [LARGE SCALE GENOMIC DNA]</scope>
    <source>
        <strain evidence="7 8">NBRC 16725</strain>
    </source>
</reference>
<dbReference type="InterPro" id="IPR009057">
    <property type="entry name" value="Homeodomain-like_sf"/>
</dbReference>
<name>U3A5V2_9SPHN</name>